<proteinExistence type="predicted"/>
<gene>
    <name evidence="1" type="ORF">G5B50_09265</name>
</gene>
<accession>A0A6M1KZM2</accession>
<dbReference type="EMBL" id="JAAKFZ010000033">
    <property type="protein sequence ID" value="NGL84945.1"/>
    <property type="molecule type" value="Genomic_DNA"/>
</dbReference>
<organism evidence="1 2">
    <name type="scientific">Streptococcus equi subsp. ruminatorum</name>
    <dbReference type="NCBI Taxonomy" id="254358"/>
    <lineage>
        <taxon>Bacteria</taxon>
        <taxon>Bacillati</taxon>
        <taxon>Bacillota</taxon>
        <taxon>Bacilli</taxon>
        <taxon>Lactobacillales</taxon>
        <taxon>Streptococcaceae</taxon>
        <taxon>Streptococcus</taxon>
    </lineage>
</organism>
<reference evidence="1 2" key="1">
    <citation type="submission" date="2020-02" db="EMBL/GenBank/DDBJ databases">
        <title>M-like protein SrM is not crucial to the virulence of a novel isolate of Streptococcus equi subsp. ruminatorum from Macaca mulatta.</title>
        <authorList>
            <person name="Guo G."/>
            <person name="Cheng L."/>
            <person name="Zhang W."/>
        </authorList>
    </citation>
    <scope>NUCLEOTIDE SEQUENCE [LARGE SCALE GENOMIC DNA]</scope>
    <source>
        <strain evidence="1 2">FJ1804</strain>
    </source>
</reference>
<dbReference type="Proteomes" id="UP000479499">
    <property type="component" value="Unassembled WGS sequence"/>
</dbReference>
<protein>
    <submittedName>
        <fullName evidence="1">Recombinase RecR</fullName>
    </submittedName>
</protein>
<dbReference type="AlphaFoldDB" id="A0A6M1KZM2"/>
<name>A0A6M1KZM2_9STRE</name>
<evidence type="ECO:0000313" key="2">
    <source>
        <dbReference type="Proteomes" id="UP000479499"/>
    </source>
</evidence>
<sequence>MEMKKDEKKKNRKINFEVKRVYVGKKPIGEVFEEVIEHIVEKNLEDNTKEKHT</sequence>
<evidence type="ECO:0000313" key="1">
    <source>
        <dbReference type="EMBL" id="NGL84945.1"/>
    </source>
</evidence>
<comment type="caution">
    <text evidence="1">The sequence shown here is derived from an EMBL/GenBank/DDBJ whole genome shotgun (WGS) entry which is preliminary data.</text>
</comment>